<evidence type="ECO:0008006" key="4">
    <source>
        <dbReference type="Google" id="ProtNLM"/>
    </source>
</evidence>
<sequence length="76" mass="8459">MVIFPVVGITVLLTSRVRTDPSSSHSENLSVVGWASACSASLYAPRLTFPSRSDWIERSPITRSCFYMCSFFVFSC</sequence>
<dbReference type="EMBL" id="VSRR010106498">
    <property type="protein sequence ID" value="MPC96566.1"/>
    <property type="molecule type" value="Genomic_DNA"/>
</dbReference>
<feature type="signal peptide" evidence="1">
    <location>
        <begin position="1"/>
        <end position="19"/>
    </location>
</feature>
<protein>
    <recommendedName>
        <fullName evidence="4">Secreted protein</fullName>
    </recommendedName>
</protein>
<proteinExistence type="predicted"/>
<keyword evidence="3" id="KW-1185">Reference proteome</keyword>
<evidence type="ECO:0000313" key="2">
    <source>
        <dbReference type="EMBL" id="MPC96566.1"/>
    </source>
</evidence>
<evidence type="ECO:0000313" key="3">
    <source>
        <dbReference type="Proteomes" id="UP000324222"/>
    </source>
</evidence>
<comment type="caution">
    <text evidence="2">The sequence shown here is derived from an EMBL/GenBank/DDBJ whole genome shotgun (WGS) entry which is preliminary data.</text>
</comment>
<evidence type="ECO:0000256" key="1">
    <source>
        <dbReference type="SAM" id="SignalP"/>
    </source>
</evidence>
<dbReference type="Proteomes" id="UP000324222">
    <property type="component" value="Unassembled WGS sequence"/>
</dbReference>
<feature type="chain" id="PRO_5023137583" description="Secreted protein" evidence="1">
    <location>
        <begin position="20"/>
        <end position="76"/>
    </location>
</feature>
<gene>
    <name evidence="2" type="ORF">E2C01_091830</name>
</gene>
<organism evidence="2 3">
    <name type="scientific">Portunus trituberculatus</name>
    <name type="common">Swimming crab</name>
    <name type="synonym">Neptunus trituberculatus</name>
    <dbReference type="NCBI Taxonomy" id="210409"/>
    <lineage>
        <taxon>Eukaryota</taxon>
        <taxon>Metazoa</taxon>
        <taxon>Ecdysozoa</taxon>
        <taxon>Arthropoda</taxon>
        <taxon>Crustacea</taxon>
        <taxon>Multicrustacea</taxon>
        <taxon>Malacostraca</taxon>
        <taxon>Eumalacostraca</taxon>
        <taxon>Eucarida</taxon>
        <taxon>Decapoda</taxon>
        <taxon>Pleocyemata</taxon>
        <taxon>Brachyura</taxon>
        <taxon>Eubrachyura</taxon>
        <taxon>Portunoidea</taxon>
        <taxon>Portunidae</taxon>
        <taxon>Portuninae</taxon>
        <taxon>Portunus</taxon>
    </lineage>
</organism>
<dbReference type="AlphaFoldDB" id="A0A5B7JQF5"/>
<accession>A0A5B7JQF5</accession>
<name>A0A5B7JQF5_PORTR</name>
<keyword evidence="1" id="KW-0732">Signal</keyword>
<reference evidence="2 3" key="1">
    <citation type="submission" date="2019-05" db="EMBL/GenBank/DDBJ databases">
        <title>Another draft genome of Portunus trituberculatus and its Hox gene families provides insights of decapod evolution.</title>
        <authorList>
            <person name="Jeong J.-H."/>
            <person name="Song I."/>
            <person name="Kim S."/>
            <person name="Choi T."/>
            <person name="Kim D."/>
            <person name="Ryu S."/>
            <person name="Kim W."/>
        </authorList>
    </citation>
    <scope>NUCLEOTIDE SEQUENCE [LARGE SCALE GENOMIC DNA]</scope>
    <source>
        <tissue evidence="2">Muscle</tissue>
    </source>
</reference>